<dbReference type="Gene3D" id="3.30.565.10">
    <property type="entry name" value="Histidine kinase-like ATPase, C-terminal domain"/>
    <property type="match status" value="1"/>
</dbReference>
<accession>A0ABS9TKP7</accession>
<feature type="transmembrane region" description="Helical" evidence="9">
    <location>
        <begin position="119"/>
        <end position="139"/>
    </location>
</feature>
<evidence type="ECO:0000256" key="8">
    <source>
        <dbReference type="ARBA" id="ARBA00023012"/>
    </source>
</evidence>
<name>A0ABS9TKP7_9PSEU</name>
<dbReference type="Proteomes" id="UP001299970">
    <property type="component" value="Unassembled WGS sequence"/>
</dbReference>
<proteinExistence type="predicted"/>
<keyword evidence="5" id="KW-0547">Nucleotide-binding</keyword>
<feature type="transmembrane region" description="Helical" evidence="9">
    <location>
        <begin position="95"/>
        <end position="112"/>
    </location>
</feature>
<protein>
    <recommendedName>
        <fullName evidence="2">histidine kinase</fullName>
        <ecNumber evidence="2">2.7.13.3</ecNumber>
    </recommendedName>
</protein>
<feature type="transmembrane region" description="Helical" evidence="9">
    <location>
        <begin position="423"/>
        <end position="443"/>
    </location>
</feature>
<dbReference type="EMBL" id="JAKXMK010000023">
    <property type="protein sequence ID" value="MCH6169109.1"/>
    <property type="molecule type" value="Genomic_DNA"/>
</dbReference>
<keyword evidence="8" id="KW-0902">Two-component regulatory system</keyword>
<evidence type="ECO:0000256" key="6">
    <source>
        <dbReference type="ARBA" id="ARBA00022777"/>
    </source>
</evidence>
<dbReference type="GO" id="GO:0016301">
    <property type="term" value="F:kinase activity"/>
    <property type="evidence" value="ECO:0007669"/>
    <property type="project" value="UniProtKB-KW"/>
</dbReference>
<sequence length="542" mass="56454">MRRRFVFTARAPEPASAKLMGVRALALWTITAVPVLAATVGPWTARLSIGEALAGLAVLGIAAAVVQRRPVVALVLVVAAWQITFLSRAPLDSTLGVLVFAGGLLAVSFVAGRNASTGTAGAVVLLAGTATGAAAAAALGGGGDTALGTVAAMAVLAVVPWTIGRYRRQYTRMVRAGWEHAERVERELELAEDRARTRERARLAGEMHDLIGHELAHAALRIGALEVDAGLDQRHRSAAGGARAAVTTAAERLADAVRVLRADQSGIDGSAEPVADLVARTRASGLDVELVADPPRDHDPLIARTIHRVVAEALTNAIKHAPGAPVTVRIEETGEGSVVWVANAAAAEPPEPGVIGGYGLLGLAERVRLVGGRFAAGRSTDGGYAVTAHVPHRPSAPSGPATATHAHRRQAELQVRRSGRRTVLVTAAVSAGVVACVVAYMVVDAVTSVLDPADYARLTVGQDQSSVTPLLPAETRVDLPDGVPPPPAGSACSHYSTHPNPFDERGSDLYRLCFRDRRLVSKDLLVRGARLVSGDELVGNER</sequence>
<keyword evidence="7" id="KW-0067">ATP-binding</keyword>
<dbReference type="RefSeq" id="WP_241039743.1">
    <property type="nucleotide sequence ID" value="NZ_BAAAJF010000040.1"/>
</dbReference>
<keyword evidence="4" id="KW-0808">Transferase</keyword>
<gene>
    <name evidence="11" type="ORF">MMF94_25725</name>
</gene>
<dbReference type="InterPro" id="IPR050482">
    <property type="entry name" value="Sensor_HK_TwoCompSys"/>
</dbReference>
<dbReference type="EC" id="2.7.13.3" evidence="2"/>
<evidence type="ECO:0000256" key="4">
    <source>
        <dbReference type="ARBA" id="ARBA00022679"/>
    </source>
</evidence>
<feature type="transmembrane region" description="Helical" evidence="9">
    <location>
        <begin position="71"/>
        <end position="89"/>
    </location>
</feature>
<dbReference type="Gene3D" id="1.20.5.1930">
    <property type="match status" value="1"/>
</dbReference>
<feature type="transmembrane region" description="Helical" evidence="9">
    <location>
        <begin position="145"/>
        <end position="163"/>
    </location>
</feature>
<comment type="catalytic activity">
    <reaction evidence="1">
        <text>ATP + protein L-histidine = ADP + protein N-phospho-L-histidine.</text>
        <dbReference type="EC" id="2.7.13.3"/>
    </reaction>
</comment>
<comment type="caution">
    <text evidence="11">The sequence shown here is derived from an EMBL/GenBank/DDBJ whole genome shotgun (WGS) entry which is preliminary data.</text>
</comment>
<keyword evidence="9" id="KW-1133">Transmembrane helix</keyword>
<evidence type="ECO:0000256" key="3">
    <source>
        <dbReference type="ARBA" id="ARBA00022553"/>
    </source>
</evidence>
<evidence type="ECO:0000313" key="12">
    <source>
        <dbReference type="Proteomes" id="UP001299970"/>
    </source>
</evidence>
<evidence type="ECO:0000256" key="7">
    <source>
        <dbReference type="ARBA" id="ARBA00022840"/>
    </source>
</evidence>
<keyword evidence="12" id="KW-1185">Reference proteome</keyword>
<dbReference type="InterPro" id="IPR011712">
    <property type="entry name" value="Sig_transdc_His_kin_sub3_dim/P"/>
</dbReference>
<evidence type="ECO:0000256" key="9">
    <source>
        <dbReference type="SAM" id="Phobius"/>
    </source>
</evidence>
<feature type="domain" description="Signal transduction histidine kinase subgroup 3 dimerisation and phosphoacceptor" evidence="10">
    <location>
        <begin position="199"/>
        <end position="263"/>
    </location>
</feature>
<dbReference type="InterPro" id="IPR036890">
    <property type="entry name" value="HATPase_C_sf"/>
</dbReference>
<dbReference type="Pfam" id="PF07730">
    <property type="entry name" value="HisKA_3"/>
    <property type="match status" value="1"/>
</dbReference>
<dbReference type="PANTHER" id="PTHR24421:SF10">
    <property type="entry name" value="NITRATE_NITRITE SENSOR PROTEIN NARQ"/>
    <property type="match status" value="1"/>
</dbReference>
<dbReference type="SUPFAM" id="SSF55874">
    <property type="entry name" value="ATPase domain of HSP90 chaperone/DNA topoisomerase II/histidine kinase"/>
    <property type="match status" value="1"/>
</dbReference>
<keyword evidence="6 11" id="KW-0418">Kinase</keyword>
<reference evidence="11 12" key="1">
    <citation type="submission" date="2022-03" db="EMBL/GenBank/DDBJ databases">
        <title>Pseudonocardia alaer sp. nov., a novel actinomycete isolated from reed forest soil.</title>
        <authorList>
            <person name="Wang L."/>
        </authorList>
    </citation>
    <scope>NUCLEOTIDE SEQUENCE [LARGE SCALE GENOMIC DNA]</scope>
    <source>
        <strain evidence="11 12">Y-16303</strain>
    </source>
</reference>
<evidence type="ECO:0000256" key="1">
    <source>
        <dbReference type="ARBA" id="ARBA00000085"/>
    </source>
</evidence>
<dbReference type="CDD" id="cd16917">
    <property type="entry name" value="HATPase_UhpB-NarQ-NarX-like"/>
    <property type="match status" value="1"/>
</dbReference>
<dbReference type="PANTHER" id="PTHR24421">
    <property type="entry name" value="NITRATE/NITRITE SENSOR PROTEIN NARX-RELATED"/>
    <property type="match status" value="1"/>
</dbReference>
<keyword evidence="9" id="KW-0472">Membrane</keyword>
<evidence type="ECO:0000313" key="11">
    <source>
        <dbReference type="EMBL" id="MCH6169109.1"/>
    </source>
</evidence>
<keyword evidence="3" id="KW-0597">Phosphoprotein</keyword>
<organism evidence="11 12">
    <name type="scientific">Pseudonocardia alaniniphila</name>
    <dbReference type="NCBI Taxonomy" id="75291"/>
    <lineage>
        <taxon>Bacteria</taxon>
        <taxon>Bacillati</taxon>
        <taxon>Actinomycetota</taxon>
        <taxon>Actinomycetes</taxon>
        <taxon>Pseudonocardiales</taxon>
        <taxon>Pseudonocardiaceae</taxon>
        <taxon>Pseudonocardia</taxon>
    </lineage>
</organism>
<evidence type="ECO:0000259" key="10">
    <source>
        <dbReference type="Pfam" id="PF07730"/>
    </source>
</evidence>
<evidence type="ECO:0000256" key="5">
    <source>
        <dbReference type="ARBA" id="ARBA00022741"/>
    </source>
</evidence>
<evidence type="ECO:0000256" key="2">
    <source>
        <dbReference type="ARBA" id="ARBA00012438"/>
    </source>
</evidence>
<feature type="transmembrane region" description="Helical" evidence="9">
    <location>
        <begin position="47"/>
        <end position="66"/>
    </location>
</feature>
<keyword evidence="9" id="KW-0812">Transmembrane</keyword>